<dbReference type="PANTHER" id="PTHR30183:SF8">
    <property type="entry name" value="MOLYBDENUM TRANSPORT SYSTEM PERMEASE"/>
    <property type="match status" value="1"/>
</dbReference>
<keyword evidence="6 11" id="KW-0500">Molybdenum</keyword>
<evidence type="ECO:0000256" key="4">
    <source>
        <dbReference type="ARBA" id="ARBA00022448"/>
    </source>
</evidence>
<comment type="caution">
    <text evidence="13">The sequence shown here is derived from an EMBL/GenBank/DDBJ whole genome shotgun (WGS) entry which is preliminary data.</text>
</comment>
<dbReference type="SUPFAM" id="SSF161098">
    <property type="entry name" value="MetI-like"/>
    <property type="match status" value="1"/>
</dbReference>
<dbReference type="EMBL" id="JABAIL010000008">
    <property type="protein sequence ID" value="NLR93892.1"/>
    <property type="molecule type" value="Genomic_DNA"/>
</dbReference>
<proteinExistence type="inferred from homology"/>
<evidence type="ECO:0000256" key="5">
    <source>
        <dbReference type="ARBA" id="ARBA00022475"/>
    </source>
</evidence>
<evidence type="ECO:0000256" key="3">
    <source>
        <dbReference type="ARBA" id="ARBA00007069"/>
    </source>
</evidence>
<evidence type="ECO:0000256" key="6">
    <source>
        <dbReference type="ARBA" id="ARBA00022505"/>
    </source>
</evidence>
<evidence type="ECO:0000256" key="1">
    <source>
        <dbReference type="ARBA" id="ARBA00002949"/>
    </source>
</evidence>
<comment type="subcellular location">
    <subcellularLocation>
        <location evidence="2 10">Cell membrane</location>
        <topology evidence="2 10">Multi-pass membrane protein</topology>
    </subcellularLocation>
</comment>
<protein>
    <recommendedName>
        <fullName evidence="11">Molybdenum transport system permease</fullName>
    </recommendedName>
</protein>
<keyword evidence="8 10" id="KW-1133">Transmembrane helix</keyword>
<dbReference type="PROSITE" id="PS50928">
    <property type="entry name" value="ABC_TM1"/>
    <property type="match status" value="1"/>
</dbReference>
<keyword evidence="9 10" id="KW-0472">Membrane</keyword>
<evidence type="ECO:0000256" key="9">
    <source>
        <dbReference type="ARBA" id="ARBA00023136"/>
    </source>
</evidence>
<dbReference type="InterPro" id="IPR011867">
    <property type="entry name" value="ModB_ABC"/>
</dbReference>
<dbReference type="CDD" id="cd06261">
    <property type="entry name" value="TM_PBP2"/>
    <property type="match status" value="1"/>
</dbReference>
<feature type="transmembrane region" description="Helical" evidence="10">
    <location>
        <begin position="192"/>
        <end position="213"/>
    </location>
</feature>
<dbReference type="RefSeq" id="WP_168884599.1">
    <property type="nucleotide sequence ID" value="NZ_JABAIL010000008.1"/>
</dbReference>
<feature type="transmembrane region" description="Helical" evidence="10">
    <location>
        <begin position="144"/>
        <end position="165"/>
    </location>
</feature>
<dbReference type="PANTHER" id="PTHR30183">
    <property type="entry name" value="MOLYBDENUM TRANSPORT SYSTEM PERMEASE PROTEIN MODB"/>
    <property type="match status" value="1"/>
</dbReference>
<dbReference type="GO" id="GO:0015098">
    <property type="term" value="F:molybdate ion transmembrane transporter activity"/>
    <property type="evidence" value="ECO:0007669"/>
    <property type="project" value="UniProtKB-UniRule"/>
</dbReference>
<evidence type="ECO:0000256" key="7">
    <source>
        <dbReference type="ARBA" id="ARBA00022692"/>
    </source>
</evidence>
<dbReference type="AlphaFoldDB" id="A0A7X8SPI2"/>
<accession>A0A7X8SPI2</accession>
<keyword evidence="4 10" id="KW-0813">Transport</keyword>
<keyword evidence="14" id="KW-1185">Reference proteome</keyword>
<evidence type="ECO:0000256" key="2">
    <source>
        <dbReference type="ARBA" id="ARBA00004651"/>
    </source>
</evidence>
<evidence type="ECO:0000256" key="8">
    <source>
        <dbReference type="ARBA" id="ARBA00022989"/>
    </source>
</evidence>
<dbReference type="NCBIfam" id="TIGR02141">
    <property type="entry name" value="modB_ABC"/>
    <property type="match status" value="1"/>
</dbReference>
<sequence>MDWIPILLTIQLSAITTIILLVIGLPIAYNISKINSILKPFIESIINLPIVLPSTVLGFYLLLAFSPSNTFGQWIEDTLGIQVLFSFTGLVIASVIYSAPFMIQSLQTGFQQIPQQLIQASKILGKSDLETFFRVILPNIKHNILNGIVLTFAHTLGEFGIVLMIGGSIPGKTKVASIAIYEEVEMLNYTNAHLYSIVLLAIAFCILFCLYIIHQKSDNKL</sequence>
<reference evidence="13 14" key="1">
    <citation type="submission" date="2020-04" db="EMBL/GenBank/DDBJ databases">
        <title>Flammeovirga sp. SR4, a novel species isolated from seawater.</title>
        <authorList>
            <person name="Wang X."/>
        </authorList>
    </citation>
    <scope>NUCLEOTIDE SEQUENCE [LARGE SCALE GENOMIC DNA]</scope>
    <source>
        <strain evidence="13 14">SR4</strain>
    </source>
</reference>
<name>A0A7X8SPI2_9BACT</name>
<gene>
    <name evidence="13" type="primary">modB</name>
    <name evidence="13" type="ORF">HGP29_22010</name>
</gene>
<dbReference type="InterPro" id="IPR000515">
    <property type="entry name" value="MetI-like"/>
</dbReference>
<keyword evidence="7 10" id="KW-0812">Transmembrane</keyword>
<dbReference type="Proteomes" id="UP000585050">
    <property type="component" value="Unassembled WGS sequence"/>
</dbReference>
<dbReference type="GO" id="GO:0005886">
    <property type="term" value="C:plasma membrane"/>
    <property type="evidence" value="ECO:0007669"/>
    <property type="project" value="UniProtKB-SubCell"/>
</dbReference>
<dbReference type="Pfam" id="PF00528">
    <property type="entry name" value="BPD_transp_1"/>
    <property type="match status" value="1"/>
</dbReference>
<evidence type="ECO:0000313" key="13">
    <source>
        <dbReference type="EMBL" id="NLR93892.1"/>
    </source>
</evidence>
<organism evidence="13 14">
    <name type="scientific">Flammeovirga agarivorans</name>
    <dbReference type="NCBI Taxonomy" id="2726742"/>
    <lineage>
        <taxon>Bacteria</taxon>
        <taxon>Pseudomonadati</taxon>
        <taxon>Bacteroidota</taxon>
        <taxon>Cytophagia</taxon>
        <taxon>Cytophagales</taxon>
        <taxon>Flammeovirgaceae</taxon>
        <taxon>Flammeovirga</taxon>
    </lineage>
</organism>
<dbReference type="Gene3D" id="1.10.3720.10">
    <property type="entry name" value="MetI-like"/>
    <property type="match status" value="1"/>
</dbReference>
<evidence type="ECO:0000259" key="12">
    <source>
        <dbReference type="PROSITE" id="PS50928"/>
    </source>
</evidence>
<feature type="transmembrane region" description="Helical" evidence="10">
    <location>
        <begin position="6"/>
        <end position="29"/>
    </location>
</feature>
<dbReference type="InterPro" id="IPR035906">
    <property type="entry name" value="MetI-like_sf"/>
</dbReference>
<feature type="domain" description="ABC transmembrane type-1" evidence="12">
    <location>
        <begin position="6"/>
        <end position="210"/>
    </location>
</feature>
<comment type="function">
    <text evidence="1 11">Part of the binding-protein-dependent transport system for molybdenum; probably responsible for the translocation of the substrate across the membrane.</text>
</comment>
<feature type="transmembrane region" description="Helical" evidence="10">
    <location>
        <begin position="83"/>
        <end position="103"/>
    </location>
</feature>
<evidence type="ECO:0000313" key="14">
    <source>
        <dbReference type="Proteomes" id="UP000585050"/>
    </source>
</evidence>
<evidence type="ECO:0000256" key="10">
    <source>
        <dbReference type="RuleBase" id="RU363032"/>
    </source>
</evidence>
<evidence type="ECO:0000256" key="11">
    <source>
        <dbReference type="RuleBase" id="RU365097"/>
    </source>
</evidence>
<comment type="similarity">
    <text evidence="3 11">Belongs to the binding-protein-dependent transport system permease family. CysTW subfamily.</text>
</comment>
<keyword evidence="5 11" id="KW-1003">Cell membrane</keyword>
<feature type="transmembrane region" description="Helical" evidence="10">
    <location>
        <begin position="41"/>
        <end position="63"/>
    </location>
</feature>